<protein>
    <submittedName>
        <fullName evidence="1">Uncharacterized protein</fullName>
    </submittedName>
</protein>
<sequence>MARRKIKIMDVIKLISVALPAIQLIRQMLKDEDDTPTKQ</sequence>
<dbReference type="EMBL" id="JAUSTM010000012">
    <property type="protein sequence ID" value="MDQ0222787.1"/>
    <property type="molecule type" value="Genomic_DNA"/>
</dbReference>
<reference evidence="1 2" key="1">
    <citation type="submission" date="2023-07" db="EMBL/GenBank/DDBJ databases">
        <title>Genomic Encyclopedia of Type Strains, Phase IV (KMG-IV): sequencing the most valuable type-strain genomes for metagenomic binning, comparative biology and taxonomic classification.</title>
        <authorList>
            <person name="Goeker M."/>
        </authorList>
    </citation>
    <scope>NUCLEOTIDE SEQUENCE [LARGE SCALE GENOMIC DNA]</scope>
    <source>
        <strain evidence="1 2">DSM 105143</strain>
    </source>
</reference>
<keyword evidence="2" id="KW-1185">Reference proteome</keyword>
<organism evidence="1 2">
    <name type="scientific">Streptococcus moroccensis</name>
    <dbReference type="NCBI Taxonomy" id="1451356"/>
    <lineage>
        <taxon>Bacteria</taxon>
        <taxon>Bacillati</taxon>
        <taxon>Bacillota</taxon>
        <taxon>Bacilli</taxon>
        <taxon>Lactobacillales</taxon>
        <taxon>Streptococcaceae</taxon>
        <taxon>Streptococcus</taxon>
    </lineage>
</organism>
<evidence type="ECO:0000313" key="2">
    <source>
        <dbReference type="Proteomes" id="UP001223079"/>
    </source>
</evidence>
<proteinExistence type="predicted"/>
<comment type="caution">
    <text evidence="1">The sequence shown here is derived from an EMBL/GenBank/DDBJ whole genome shotgun (WGS) entry which is preliminary data.</text>
</comment>
<accession>A0ABT9YT32</accession>
<gene>
    <name evidence="1" type="ORF">J2S23_001345</name>
</gene>
<name>A0ABT9YT32_9STRE</name>
<evidence type="ECO:0000313" key="1">
    <source>
        <dbReference type="EMBL" id="MDQ0222787.1"/>
    </source>
</evidence>
<dbReference type="Proteomes" id="UP001223079">
    <property type="component" value="Unassembled WGS sequence"/>
</dbReference>